<dbReference type="PRINTS" id="PR00420">
    <property type="entry name" value="RNGMNOXGNASE"/>
</dbReference>
<evidence type="ECO:0000256" key="2">
    <source>
        <dbReference type="ARBA" id="ARBA00002173"/>
    </source>
</evidence>
<evidence type="ECO:0000256" key="7">
    <source>
        <dbReference type="ARBA" id="ARBA00022630"/>
    </source>
</evidence>
<evidence type="ECO:0000256" key="10">
    <source>
        <dbReference type="ARBA" id="ARBA00022989"/>
    </source>
</evidence>
<dbReference type="GO" id="GO:0016126">
    <property type="term" value="P:sterol biosynthetic process"/>
    <property type="evidence" value="ECO:0000318"/>
    <property type="project" value="GO_Central"/>
</dbReference>
<dbReference type="InterPro" id="IPR013698">
    <property type="entry name" value="Squalene_epoxidase"/>
</dbReference>
<evidence type="ECO:0000256" key="12">
    <source>
        <dbReference type="ARBA" id="ARBA00023136"/>
    </source>
</evidence>
<evidence type="ECO:0000259" key="15">
    <source>
        <dbReference type="Pfam" id="PF01266"/>
    </source>
</evidence>
<evidence type="ECO:0000256" key="6">
    <source>
        <dbReference type="ARBA" id="ARBA00012312"/>
    </source>
</evidence>
<keyword evidence="8" id="KW-0812">Transmembrane</keyword>
<evidence type="ECO:0000313" key="17">
    <source>
        <dbReference type="EMBL" id="RQO93403.1"/>
    </source>
</evidence>
<reference evidence="17" key="1">
    <citation type="journal article" date="2006" name="Science">
        <title>The genome of black cottonwood, Populus trichocarpa (Torr. &amp; Gray).</title>
        <authorList>
            <person name="Tuskan G.A."/>
            <person name="Difazio S."/>
            <person name="Jansson S."/>
            <person name="Bohlmann J."/>
            <person name="Grigoriev I."/>
            <person name="Hellsten U."/>
            <person name="Putnam N."/>
            <person name="Ralph S."/>
            <person name="Rombauts S."/>
            <person name="Salamov A."/>
            <person name="Schein J."/>
            <person name="Sterck L."/>
            <person name="Aerts A."/>
            <person name="Bhalerao R.R."/>
            <person name="Bhalerao R.P."/>
            <person name="Blaudez D."/>
            <person name="Boerjan W."/>
            <person name="Brun A."/>
            <person name="Brunner A."/>
            <person name="Busov V."/>
            <person name="Campbell M."/>
            <person name="Carlson J."/>
            <person name="Chalot M."/>
            <person name="Chapman J."/>
            <person name="Chen G.L."/>
            <person name="Cooper D."/>
            <person name="Coutinho P.M."/>
            <person name="Couturier J."/>
            <person name="Covert S."/>
            <person name="Cronk Q."/>
            <person name="Cunningham R."/>
            <person name="Davis J."/>
            <person name="Degroeve S."/>
            <person name="Dejardin A."/>
            <person name="Depamphilis C."/>
            <person name="Detter J."/>
            <person name="Dirks B."/>
            <person name="Dubchak I."/>
            <person name="Duplessis S."/>
            <person name="Ehlting J."/>
            <person name="Ellis B."/>
            <person name="Gendler K."/>
            <person name="Goodstein D."/>
            <person name="Gribskov M."/>
            <person name="Grimwood J."/>
            <person name="Groover A."/>
            <person name="Gunter L."/>
            <person name="Hamberger B."/>
            <person name="Heinze B."/>
            <person name="Helariutta Y."/>
            <person name="Henrissat B."/>
            <person name="Holligan D."/>
            <person name="Holt R."/>
            <person name="Huang W."/>
            <person name="Islam-Faridi N."/>
            <person name="Jones S."/>
            <person name="Jones-Rhoades M."/>
            <person name="Jorgensen R."/>
            <person name="Joshi C."/>
            <person name="Kangasjarvi J."/>
            <person name="Karlsson J."/>
            <person name="Kelleher C."/>
            <person name="Kirkpatrick R."/>
            <person name="Kirst M."/>
            <person name="Kohler A."/>
            <person name="Kalluri U."/>
            <person name="Larimer F."/>
            <person name="Leebens-Mack J."/>
            <person name="Leple J.C."/>
            <person name="Locascio P."/>
            <person name="Lou Y."/>
            <person name="Lucas S."/>
            <person name="Martin F."/>
            <person name="Montanini B."/>
            <person name="Napoli C."/>
            <person name="Nelson D.R."/>
            <person name="Nelson C."/>
            <person name="Nieminen K."/>
            <person name="Nilsson O."/>
            <person name="Pereda V."/>
            <person name="Peter G."/>
            <person name="Philippe R."/>
            <person name="Pilate G."/>
            <person name="Poliakov A."/>
            <person name="Razumovskaya J."/>
            <person name="Richardson P."/>
            <person name="Rinaldi C."/>
            <person name="Ritland K."/>
            <person name="Rouze P."/>
            <person name="Ryaboy D."/>
            <person name="Schmutz J."/>
            <person name="Schrader J."/>
            <person name="Segerman B."/>
            <person name="Shin H."/>
            <person name="Siddiqui A."/>
            <person name="Sterky F."/>
            <person name="Terry A."/>
            <person name="Tsai C.J."/>
            <person name="Uberbacher E."/>
            <person name="Unneberg P."/>
            <person name="Vahala J."/>
            <person name="Wall K."/>
            <person name="Wessler S."/>
            <person name="Yang G."/>
            <person name="Yin T."/>
            <person name="Douglas C."/>
            <person name="Marra M."/>
            <person name="Sandberg G."/>
            <person name="Van de Peer Y."/>
            <person name="Rokhsar D."/>
        </authorList>
    </citation>
    <scope>NUCLEOTIDE SEQUENCE [LARGE SCALE GENOMIC DNA]</scope>
    <source>
        <strain evidence="17">Nisqually-1</strain>
    </source>
</reference>
<evidence type="ECO:0000256" key="1">
    <source>
        <dbReference type="ARBA" id="ARBA00001974"/>
    </source>
</evidence>
<name>A0A3N7F9N1_POPTR</name>
<keyword evidence="12" id="KW-0472">Membrane</keyword>
<evidence type="ECO:0000256" key="4">
    <source>
        <dbReference type="ARBA" id="ARBA00005018"/>
    </source>
</evidence>
<dbReference type="GO" id="GO:0005783">
    <property type="term" value="C:endoplasmic reticulum"/>
    <property type="evidence" value="ECO:0000318"/>
    <property type="project" value="GO_Central"/>
</dbReference>
<reference evidence="17" key="2">
    <citation type="submission" date="2017-07" db="EMBL/GenBank/DDBJ databases">
        <title>WGS assembly of Populus trichocarpa.</title>
        <authorList>
            <person name="Tuskan G."/>
            <person name="Difazio S."/>
            <person name="Jansson S."/>
            <person name="Bohlmann J."/>
            <person name="Grigoriev I."/>
            <person name="Hellsten U."/>
            <person name="Putnam N."/>
            <person name="Ralph S."/>
            <person name="Rombauts S."/>
            <person name="Salamov A."/>
            <person name="Schein J."/>
            <person name="Sterck L."/>
            <person name="Aerts A."/>
            <person name="Bhalerao R."/>
            <person name="Bhalerao R."/>
            <person name="Blaudez D."/>
            <person name="Boerjan W."/>
            <person name="Brun A."/>
            <person name="Brunner A."/>
            <person name="Busov V."/>
            <person name="Campbell M."/>
            <person name="Carlson J."/>
            <person name="Chalot M."/>
            <person name="Chapman J."/>
            <person name="Chen G."/>
            <person name="Cooper D."/>
            <person name="Coutinho P."/>
            <person name="Couturier J."/>
            <person name="Covert S."/>
            <person name="Cronk Q."/>
            <person name="Cunningham R."/>
            <person name="Davis J."/>
            <person name="Degroeve S."/>
            <person name="Dejardin A."/>
            <person name="Depamphilis C."/>
            <person name="Detter J."/>
            <person name="Dirks B."/>
            <person name="Dubchak I."/>
            <person name="Duplessis S."/>
            <person name="Ehlting J."/>
            <person name="Ellis B."/>
            <person name="Gendler K."/>
            <person name="Goodstein D."/>
            <person name="Gribskov M."/>
            <person name="Grimwood J."/>
            <person name="Groover A."/>
            <person name="Gunter L."/>
            <person name="Hamberger B."/>
            <person name="Heinze B."/>
            <person name="Helariutta Y."/>
            <person name="Henrissat B."/>
            <person name="Holligan D."/>
            <person name="Holt R."/>
            <person name="Huang W."/>
            <person name="Islam-Faridi N."/>
            <person name="Jones S."/>
            <person name="Jones-Rhoades M."/>
            <person name="Jorgensen R."/>
            <person name="Joshi C."/>
            <person name="Kangasjarvi J."/>
            <person name="Karlsson J."/>
            <person name="Kelleher C."/>
            <person name="Kirkpatrick R."/>
            <person name="Kirst M."/>
            <person name="Kohler A."/>
            <person name="Kalluri U."/>
            <person name="Larimer F."/>
            <person name="Leebens-Mack J."/>
            <person name="Leple J."/>
            <person name="Locascio P."/>
            <person name="Lou Y."/>
            <person name="Lucas S."/>
            <person name="Martin F."/>
            <person name="Montanini B."/>
            <person name="Napoli C."/>
            <person name="Nelson D."/>
            <person name="Nelson C."/>
            <person name="Nieminen K."/>
            <person name="Nilsson O."/>
            <person name="Pereda V."/>
            <person name="Peter G."/>
            <person name="Philippe R."/>
            <person name="Pilate G."/>
            <person name="Poliakov A."/>
            <person name="Razumovskaya J."/>
            <person name="Richardson P."/>
            <person name="Rinaldi C."/>
            <person name="Ritland K."/>
            <person name="Rouze P."/>
            <person name="Ryaboy D."/>
            <person name="Schmutz J."/>
            <person name="Schrader J."/>
            <person name="Segerman B."/>
            <person name="Shin H."/>
            <person name="Siddiqui A."/>
            <person name="Sterky F."/>
            <person name="Terry A."/>
            <person name="Tsai C."/>
            <person name="Uberbacher E."/>
            <person name="Unneberg P."/>
            <person name="Vahala J."/>
            <person name="Wall K."/>
            <person name="Wessler S."/>
            <person name="Yang G."/>
            <person name="Yin T."/>
            <person name="Douglas C."/>
            <person name="Marra M."/>
            <person name="Sandberg G."/>
            <person name="Van De Peer Y."/>
            <person name="Rokhsar D."/>
        </authorList>
    </citation>
    <scope>NUCLEOTIDE SEQUENCE</scope>
    <source>
        <strain evidence="17">Nisqually-1</strain>
    </source>
</reference>
<feature type="domain" description="FAD dependent oxidoreductase" evidence="15">
    <location>
        <begin position="59"/>
        <end position="89"/>
    </location>
</feature>
<dbReference type="SUPFAM" id="SSF51905">
    <property type="entry name" value="FAD/NAD(P)-binding domain"/>
    <property type="match status" value="1"/>
</dbReference>
<keyword evidence="9 14" id="KW-0274">FAD</keyword>
<dbReference type="PANTHER" id="PTHR10835:SF29">
    <property type="entry name" value="SQUALENE MONOOXYGENASE"/>
    <property type="match status" value="1"/>
</dbReference>
<dbReference type="EMBL" id="KZ623362">
    <property type="protein sequence ID" value="RQO93403.1"/>
    <property type="molecule type" value="Genomic_DNA"/>
</dbReference>
<dbReference type="Pfam" id="PF08491">
    <property type="entry name" value="SE"/>
    <property type="match status" value="1"/>
</dbReference>
<comment type="pathway">
    <text evidence="4">Terpene metabolism; lanosterol biosynthesis; lanosterol from farnesyl diphosphate: step 2/3.</text>
</comment>
<comment type="function">
    <text evidence="2 14">Catalyzes the stereospecific oxidation of squalene to (S)-2,3-epoxysqualene, and is considered to be a rate-limiting enzyme in steroid biosynthesis.</text>
</comment>
<comment type="cofactor">
    <cofactor evidence="1 14">
        <name>FAD</name>
        <dbReference type="ChEBI" id="CHEBI:57692"/>
    </cofactor>
</comment>
<dbReference type="InterPro" id="IPR036188">
    <property type="entry name" value="FAD/NAD-bd_sf"/>
</dbReference>
<evidence type="ECO:0000256" key="13">
    <source>
        <dbReference type="ARBA" id="ARBA00048658"/>
    </source>
</evidence>
<evidence type="ECO:0000256" key="8">
    <source>
        <dbReference type="ARBA" id="ARBA00022692"/>
    </source>
</evidence>
<dbReference type="PANTHER" id="PTHR10835">
    <property type="entry name" value="SQUALENE MONOOXYGENASE"/>
    <property type="match status" value="1"/>
</dbReference>
<dbReference type="STRING" id="3694.A0A3N7F9N1"/>
<comment type="catalytic activity">
    <reaction evidence="13 14">
        <text>squalene + reduced [NADPH--hemoprotein reductase] + O2 = (S)-2,3-epoxysqualene + oxidized [NADPH--hemoprotein reductase] + H2O + H(+)</text>
        <dbReference type="Rhea" id="RHEA:25282"/>
        <dbReference type="Rhea" id="RHEA-COMP:11964"/>
        <dbReference type="Rhea" id="RHEA-COMP:11965"/>
        <dbReference type="ChEBI" id="CHEBI:15377"/>
        <dbReference type="ChEBI" id="CHEBI:15378"/>
        <dbReference type="ChEBI" id="CHEBI:15379"/>
        <dbReference type="ChEBI" id="CHEBI:15440"/>
        <dbReference type="ChEBI" id="CHEBI:15441"/>
        <dbReference type="ChEBI" id="CHEBI:57618"/>
        <dbReference type="ChEBI" id="CHEBI:58210"/>
        <dbReference type="EC" id="1.14.14.17"/>
    </reaction>
</comment>
<evidence type="ECO:0000256" key="9">
    <source>
        <dbReference type="ARBA" id="ARBA00022827"/>
    </source>
</evidence>
<dbReference type="Pfam" id="PF01266">
    <property type="entry name" value="DAO"/>
    <property type="match status" value="1"/>
</dbReference>
<dbReference type="GO" id="GO:0004506">
    <property type="term" value="F:squalene monooxygenase activity"/>
    <property type="evidence" value="ECO:0000318"/>
    <property type="project" value="GO_Central"/>
</dbReference>
<dbReference type="Gene3D" id="3.50.50.60">
    <property type="entry name" value="FAD/NAD(P)-binding domain"/>
    <property type="match status" value="2"/>
</dbReference>
<protein>
    <recommendedName>
        <fullName evidence="6 14">Squalene monooxygenase</fullName>
        <ecNumber evidence="6 14">1.14.14.17</ecNumber>
    </recommendedName>
</protein>
<dbReference type="EC" id="1.14.14.17" evidence="6 14"/>
<accession>A0A3N7F9N1</accession>
<comment type="similarity">
    <text evidence="5 14">Belongs to the squalene monooxygenase family.</text>
</comment>
<evidence type="ECO:0000256" key="11">
    <source>
        <dbReference type="ARBA" id="ARBA00023002"/>
    </source>
</evidence>
<evidence type="ECO:0000256" key="5">
    <source>
        <dbReference type="ARBA" id="ARBA00008802"/>
    </source>
</evidence>
<dbReference type="AlphaFoldDB" id="A0A3N7F9N1"/>
<keyword evidence="11 14" id="KW-0560">Oxidoreductase</keyword>
<dbReference type="GO" id="GO:0050660">
    <property type="term" value="F:flavin adenine dinucleotide binding"/>
    <property type="evidence" value="ECO:0007669"/>
    <property type="project" value="UniProtKB-UniRule"/>
</dbReference>
<organism evidence="17">
    <name type="scientific">Populus trichocarpa</name>
    <name type="common">Western balsam poplar</name>
    <name type="synonym">Populus balsamifera subsp. trichocarpa</name>
    <dbReference type="NCBI Taxonomy" id="3694"/>
    <lineage>
        <taxon>Eukaryota</taxon>
        <taxon>Viridiplantae</taxon>
        <taxon>Streptophyta</taxon>
        <taxon>Embryophyta</taxon>
        <taxon>Tracheophyta</taxon>
        <taxon>Spermatophyta</taxon>
        <taxon>Magnoliopsida</taxon>
        <taxon>eudicotyledons</taxon>
        <taxon>Gunneridae</taxon>
        <taxon>Pentapetalae</taxon>
        <taxon>rosids</taxon>
        <taxon>fabids</taxon>
        <taxon>Malpighiales</taxon>
        <taxon>Salicaceae</taxon>
        <taxon>Saliceae</taxon>
        <taxon>Populus</taxon>
    </lineage>
</organism>
<keyword evidence="10" id="KW-1133">Transmembrane helix</keyword>
<feature type="domain" description="Squalene epoxidase" evidence="16">
    <location>
        <begin position="238"/>
        <end position="445"/>
    </location>
</feature>
<proteinExistence type="inferred from homology"/>
<comment type="subcellular location">
    <subcellularLocation>
        <location evidence="3 14">Membrane</location>
        <topology evidence="3 14">Multi-pass membrane protein</topology>
    </subcellularLocation>
</comment>
<dbReference type="InterPro" id="IPR040125">
    <property type="entry name" value="Squalene_monox"/>
</dbReference>
<dbReference type="UniPathway" id="UPA00767">
    <property type="reaction ID" value="UER00752"/>
</dbReference>
<keyword evidence="7 14" id="KW-0285">Flavoprotein</keyword>
<dbReference type="InterPro" id="IPR006076">
    <property type="entry name" value="FAD-dep_OxRdtase"/>
</dbReference>
<evidence type="ECO:0000259" key="16">
    <source>
        <dbReference type="Pfam" id="PF08491"/>
    </source>
</evidence>
<dbReference type="InParanoid" id="A0A3N7F9N1"/>
<dbReference type="GO" id="GO:0016020">
    <property type="term" value="C:membrane"/>
    <property type="evidence" value="ECO:0007669"/>
    <property type="project" value="UniProtKB-SubCell"/>
</dbReference>
<evidence type="ECO:0000256" key="3">
    <source>
        <dbReference type="ARBA" id="ARBA00004141"/>
    </source>
</evidence>
<sequence>MDSKHIFGGVVAAFLFGFVVLYSSRGRENIKASEKNRSKKTLKSSGNGVCRSNFAGNTDVIIVGAGVAGSALAYALAKDGWRVQVIERDLAEPDRIVGELLHAGGCLKLAELGLEGEELLAVEILLNILSVQLINNYSYLCPTFCVVADCLDGIDSQIVLSFAAINKDGKRTAISYPSNASGRSFHNGRFIQKLREKAASLPNVKLEQGTVTSLVEENGSIKGVLYKTKAGQELAASASLTIVCDGCFSNLRRNLCNPKIEVPSYFVGLLLEDYNLPYANRAYFILKDTIVIAYPISSNEIRCLVDVPGSKQPPIFNGEMASYLKTVVAPQMPPELYNAFICAIDKGNIRTMPNRIMSASPYPTPGAFLIGDSLNMRHAVTGGGMTVGLSDVVLLRDLLRPLNDLSNAASICKYLESFCILRKPTTFAINTLASTLHSILFIGSGSIKEGNERSILQLFEPWRRVLRRTDGSSVWSQP</sequence>
<evidence type="ECO:0000256" key="14">
    <source>
        <dbReference type="RuleBase" id="RU367121"/>
    </source>
</evidence>
<gene>
    <name evidence="17" type="ORF">POPTR_T052200</name>
</gene>